<gene>
    <name evidence="10" type="ORF">BBOMB_0245</name>
</gene>
<dbReference type="GO" id="GO:0005829">
    <property type="term" value="C:cytosol"/>
    <property type="evidence" value="ECO:0007669"/>
    <property type="project" value="TreeGrafter"/>
</dbReference>
<feature type="domain" description="Glutamate-ammonia ligase adenylyltransferase repeated" evidence="8">
    <location>
        <begin position="721"/>
        <end position="877"/>
    </location>
</feature>
<dbReference type="SUPFAM" id="SSF81593">
    <property type="entry name" value="Nucleotidyltransferase substrate binding subunit/domain"/>
    <property type="match status" value="2"/>
</dbReference>
<dbReference type="GO" id="GO:0016874">
    <property type="term" value="F:ligase activity"/>
    <property type="evidence" value="ECO:0007669"/>
    <property type="project" value="UniProtKB-KW"/>
</dbReference>
<accession>A0A080N5R4</accession>
<dbReference type="EMBL" id="ATLK01000001">
    <property type="protein sequence ID" value="KFF30924.1"/>
    <property type="molecule type" value="Genomic_DNA"/>
</dbReference>
<feature type="domain" description="PII-uridylyltransferase/Glutamine-synthetase adenylyltransferase" evidence="9">
    <location>
        <begin position="461"/>
        <end position="579"/>
    </location>
</feature>
<feature type="region of interest" description="Disordered" evidence="7">
    <location>
        <begin position="880"/>
        <end position="920"/>
    </location>
</feature>
<dbReference type="InterPro" id="IPR005190">
    <property type="entry name" value="GlnE_rpt_dom"/>
</dbReference>
<feature type="domain" description="Glutamate-ammonia ligase adenylyltransferase repeated" evidence="8">
    <location>
        <begin position="918"/>
        <end position="1006"/>
    </location>
</feature>
<feature type="compositionally biased region" description="Polar residues" evidence="7">
    <location>
        <begin position="897"/>
        <end position="907"/>
    </location>
</feature>
<dbReference type="Gene3D" id="3.30.460.10">
    <property type="entry name" value="Beta Polymerase, domain 2"/>
    <property type="match status" value="2"/>
</dbReference>
<dbReference type="NCBIfam" id="NF010707">
    <property type="entry name" value="PRK14109.1"/>
    <property type="match status" value="1"/>
</dbReference>
<dbReference type="InterPro" id="IPR023057">
    <property type="entry name" value="GlnE"/>
</dbReference>
<dbReference type="STRING" id="1341695.BBOMB_0245"/>
<feature type="domain" description="Glutamate-ammonia ligase adenylyltransferase repeated" evidence="8">
    <location>
        <begin position="235"/>
        <end position="439"/>
    </location>
</feature>
<keyword evidence="10" id="KW-0436">Ligase</keyword>
<dbReference type="RefSeq" id="WP_044086432.1">
    <property type="nucleotide sequence ID" value="NZ_ATLK01000001.1"/>
</dbReference>
<dbReference type="PANTHER" id="PTHR30621">
    <property type="entry name" value="GLUTAMINE SYNTHETASE ADENYLYLTRANSFERASE"/>
    <property type="match status" value="1"/>
</dbReference>
<dbReference type="Pfam" id="PF08335">
    <property type="entry name" value="GlnD_UR_UTase"/>
    <property type="match status" value="2"/>
</dbReference>
<evidence type="ECO:0000259" key="9">
    <source>
        <dbReference type="Pfam" id="PF08335"/>
    </source>
</evidence>
<dbReference type="EC" id="2.7.7.42" evidence="10"/>
<evidence type="ECO:0000256" key="7">
    <source>
        <dbReference type="SAM" id="MobiDB-lite"/>
    </source>
</evidence>
<evidence type="ECO:0000256" key="3">
    <source>
        <dbReference type="ARBA" id="ARBA00022741"/>
    </source>
</evidence>
<evidence type="ECO:0000256" key="5">
    <source>
        <dbReference type="ARBA" id="ARBA00022842"/>
    </source>
</evidence>
<dbReference type="SUPFAM" id="SSF81301">
    <property type="entry name" value="Nucleotidyltransferase"/>
    <property type="match status" value="3"/>
</dbReference>
<evidence type="ECO:0000256" key="4">
    <source>
        <dbReference type="ARBA" id="ARBA00022840"/>
    </source>
</evidence>
<evidence type="ECO:0000313" key="11">
    <source>
        <dbReference type="Proteomes" id="UP000028730"/>
    </source>
</evidence>
<evidence type="ECO:0000259" key="8">
    <source>
        <dbReference type="Pfam" id="PF03710"/>
    </source>
</evidence>
<feature type="domain" description="PII-uridylyltransferase/Glutamine-synthetase adenylyltransferase" evidence="9">
    <location>
        <begin position="1030"/>
        <end position="1173"/>
    </location>
</feature>
<proteinExistence type="predicted"/>
<feature type="compositionally biased region" description="Basic and acidic residues" evidence="7">
    <location>
        <begin position="203"/>
        <end position="218"/>
    </location>
</feature>
<organism evidence="10 11">
    <name type="scientific">Bifidobacterium bombi DSM 19703</name>
    <dbReference type="NCBI Taxonomy" id="1341695"/>
    <lineage>
        <taxon>Bacteria</taxon>
        <taxon>Bacillati</taxon>
        <taxon>Actinomycetota</taxon>
        <taxon>Actinomycetes</taxon>
        <taxon>Bifidobacteriales</taxon>
        <taxon>Bifidobacteriaceae</taxon>
        <taxon>Bifidobacterium</taxon>
    </lineage>
</organism>
<keyword evidence="4" id="KW-0067">ATP-binding</keyword>
<keyword evidence="3" id="KW-0547">Nucleotide-binding</keyword>
<keyword evidence="5" id="KW-0460">Magnesium</keyword>
<dbReference type="CDD" id="cd05401">
    <property type="entry name" value="NT_GlnE_GlnD_like"/>
    <property type="match status" value="2"/>
</dbReference>
<protein>
    <submittedName>
        <fullName evidence="10">Glutamate-ammonia-ligase adenylyltransferase</fullName>
        <ecNumber evidence="10">2.7.7.42</ecNumber>
    </submittedName>
</protein>
<feature type="region of interest" description="Disordered" evidence="7">
    <location>
        <begin position="203"/>
        <end position="227"/>
    </location>
</feature>
<evidence type="ECO:0000256" key="1">
    <source>
        <dbReference type="ARBA" id="ARBA00022679"/>
    </source>
</evidence>
<keyword evidence="6" id="KW-0511">Multifunctional enzyme</keyword>
<dbReference type="AlphaFoldDB" id="A0A080N5R4"/>
<name>A0A080N5R4_9BIFI</name>
<dbReference type="GO" id="GO:0005524">
    <property type="term" value="F:ATP binding"/>
    <property type="evidence" value="ECO:0007669"/>
    <property type="project" value="UniProtKB-KW"/>
</dbReference>
<keyword evidence="11" id="KW-1185">Reference proteome</keyword>
<evidence type="ECO:0000313" key="10">
    <source>
        <dbReference type="EMBL" id="KFF30924.1"/>
    </source>
</evidence>
<evidence type="ECO:0000256" key="6">
    <source>
        <dbReference type="ARBA" id="ARBA00023268"/>
    </source>
</evidence>
<dbReference type="Proteomes" id="UP000028730">
    <property type="component" value="Unassembled WGS sequence"/>
</dbReference>
<keyword evidence="2 10" id="KW-0548">Nucleotidyltransferase</keyword>
<keyword evidence="1 10" id="KW-0808">Transferase</keyword>
<dbReference type="GO" id="GO:0008882">
    <property type="term" value="F:[glutamate-ammonia-ligase] adenylyltransferase activity"/>
    <property type="evidence" value="ECO:0007669"/>
    <property type="project" value="UniProtKB-EC"/>
</dbReference>
<reference evidence="10 11" key="1">
    <citation type="journal article" date="2014" name="Appl. Environ. Microbiol.">
        <title>Genomic encyclopedia of type strains of the genus Bifidobacterium.</title>
        <authorList>
            <person name="Milani C."/>
            <person name="Lugli G.A."/>
            <person name="Duranti S."/>
            <person name="Turroni F."/>
            <person name="Bottacini F."/>
            <person name="Mangifesta M."/>
            <person name="Sanchez B."/>
            <person name="Viappiani A."/>
            <person name="Mancabelli L."/>
            <person name="Taminiau B."/>
            <person name="Delcenserie V."/>
            <person name="Barrangou R."/>
            <person name="Margolles A."/>
            <person name="van Sinderen D."/>
            <person name="Ventura M."/>
        </authorList>
    </citation>
    <scope>NUCLEOTIDE SEQUENCE [LARGE SCALE GENOMIC DNA]</scope>
    <source>
        <strain evidence="10 11">DSM 19703</strain>
    </source>
</reference>
<dbReference type="InterPro" id="IPR013546">
    <property type="entry name" value="PII_UdlTrfase/GS_AdlTrfase"/>
</dbReference>
<dbReference type="PANTHER" id="PTHR30621:SF0">
    <property type="entry name" value="BIFUNCTIONAL GLUTAMINE SYNTHETASE ADENYLYLTRANSFERASE_ADENYLYL-REMOVING ENZYME"/>
    <property type="match status" value="1"/>
</dbReference>
<dbReference type="Pfam" id="PF03710">
    <property type="entry name" value="GlnE"/>
    <property type="match status" value="3"/>
</dbReference>
<feature type="region of interest" description="Disordered" evidence="7">
    <location>
        <begin position="85"/>
        <end position="113"/>
    </location>
</feature>
<dbReference type="InterPro" id="IPR043519">
    <property type="entry name" value="NT_sf"/>
</dbReference>
<sequence>MEEKTHALGSMALIHAGLQDLDVARRCLESIERCGGVRIESLLTALERACDPDSALLDFTDIIQEQTSIRTPKGQSSIVPAALEVMDAPSAPDRGDEEGDEGRTGHQPSQAGIVPGVLDDERAVGRVIRVLGASQAMGRLMQSRPKLVLAAAFDPCGSVDWDRDERIGHMVHAVKVAAADDASNDEGICADCRADSFFAVRPASDRGDRSRPGGDIEHQSGVGGHGGRMAHASLNEAVCALRRSYYDQLAAIMAFDLEADDPVSIQPEVSERLSDLADATLEGALAIARSQVDGSEDCRFTIMAMGKLGARELNYVSDVDVMYVVEPAETAHDTSERKDFVRQPSSVGTVDAAALTRIGTQLAKCVQSVCQGVIPAVTEPPLWQIDANLRPEGKDGILVRTVDGYRGYYEKWAKNWEFQALLKARPAAGDREVGEHFLAMSEPMVWQASKRDNFVYDCQKMRVRVEDNIEPSLREREIKLGKGGLRDIEFSVQMLQLVHGRTDKALRRRSTLGALAALTDGGYVSRRQSQWLGQDYRFERVMEHRQQMWQLKRTHLFPEVRVGQERSLRHQASVKEITGNRELRRLGRAFGLLPDRMLLRYQEVRREVHRLHADIYYRPMLPISAQLDDDQVNLDEKATKERFESIGFQDPDAAMRHVRALTDGVSRAARINRILLPAVLGWLANGQNPDMGLLGWRKLEENFGDGSPYLGFLRDSPQAAERLCHVLSNSRMLSEALCRSVESITWLGDDEKLKATSREALEVRCGAAMERYRDARHIEDFATSIRAVRRREIERIGLSWMSGVMGSDACLTAMTDVYDAMVGSALKWAVNKWNAQLGLSDSPADIAVIAMGRYGGREVNFSSDADIIVIYRPREADDVASSRIGGGSDGRVISASRDASTPASGRMSQEKDGGVGHAGRQAVEPSAFVNSVVTDMRMVLEGPISRERGVELDFGLRPEGKNGPIVRSYDSCKAYYTSWYSTWERQALLRARFCAGDEALADDFLHELADPLRYPARPLSDDELGEIRRLKARMEAERLPRAVSRSSHLKLGSGGLSDVEWTVQLLQLQHAGTDRRLRTTSTLPALRELEASAVISHDDAETLSVAWRLCTDARNGNYLFSGRAAQADVIPSDYGVLGAVATFLGYDAHRGQYFENDLRAVMRRCRAVMQRLFYGQ</sequence>
<dbReference type="Gene3D" id="1.20.120.330">
    <property type="entry name" value="Nucleotidyltransferases domain 2"/>
    <property type="match status" value="2"/>
</dbReference>
<evidence type="ECO:0000256" key="2">
    <source>
        <dbReference type="ARBA" id="ARBA00022695"/>
    </source>
</evidence>
<dbReference type="GO" id="GO:0000820">
    <property type="term" value="P:regulation of glutamine family amino acid metabolic process"/>
    <property type="evidence" value="ECO:0007669"/>
    <property type="project" value="TreeGrafter"/>
</dbReference>
<dbReference type="eggNOG" id="COG1391">
    <property type="taxonomic scope" value="Bacteria"/>
</dbReference>
<comment type="caution">
    <text evidence="10">The sequence shown here is derived from an EMBL/GenBank/DDBJ whole genome shotgun (WGS) entry which is preliminary data.</text>
</comment>